<keyword evidence="3" id="KW-1185">Reference proteome</keyword>
<dbReference type="AlphaFoldDB" id="A0A0R2B7S5"/>
<keyword evidence="2" id="KW-0808">Transferase</keyword>
<comment type="caution">
    <text evidence="2">The sequence shown here is derived from an EMBL/GenBank/DDBJ whole genome shotgun (WGS) entry which is preliminary data.</text>
</comment>
<dbReference type="InterPro" id="IPR000182">
    <property type="entry name" value="GNAT_dom"/>
</dbReference>
<dbReference type="Pfam" id="PF00583">
    <property type="entry name" value="Acetyltransf_1"/>
    <property type="match status" value="1"/>
</dbReference>
<dbReference type="RefSeq" id="WP_057893424.1">
    <property type="nucleotide sequence ID" value="NZ_AYZQ01000001.1"/>
</dbReference>
<protein>
    <submittedName>
        <fullName evidence="2">GNAT family acetyltransferase protein</fullName>
    </submittedName>
</protein>
<dbReference type="Gene3D" id="3.40.630.30">
    <property type="match status" value="1"/>
</dbReference>
<dbReference type="InterPro" id="IPR050276">
    <property type="entry name" value="MshD_Acetyltransferase"/>
</dbReference>
<accession>A0A0R2B7S5</accession>
<reference evidence="2 3" key="1">
    <citation type="journal article" date="2015" name="Genome Announc.">
        <title>Expanding the biotechnology potential of lactobacilli through comparative genomics of 213 strains and associated genera.</title>
        <authorList>
            <person name="Sun Z."/>
            <person name="Harris H.M."/>
            <person name="McCann A."/>
            <person name="Guo C."/>
            <person name="Argimon S."/>
            <person name="Zhang W."/>
            <person name="Yang X."/>
            <person name="Jeffery I.B."/>
            <person name="Cooney J.C."/>
            <person name="Kagawa T.F."/>
            <person name="Liu W."/>
            <person name="Song Y."/>
            <person name="Salvetti E."/>
            <person name="Wrobel A."/>
            <person name="Rasinkangas P."/>
            <person name="Parkhill J."/>
            <person name="Rea M.C."/>
            <person name="O'Sullivan O."/>
            <person name="Ritari J."/>
            <person name="Douillard F.P."/>
            <person name="Paul Ross R."/>
            <person name="Yang R."/>
            <person name="Briner A.E."/>
            <person name="Felis G.E."/>
            <person name="de Vos W.M."/>
            <person name="Barrangou R."/>
            <person name="Klaenhammer T.R."/>
            <person name="Caufield P.W."/>
            <person name="Cui Y."/>
            <person name="Zhang H."/>
            <person name="O'Toole P.W."/>
        </authorList>
    </citation>
    <scope>NUCLEOTIDE SEQUENCE [LARGE SCALE GENOMIC DNA]</scope>
    <source>
        <strain evidence="2 3">DSM 23927</strain>
    </source>
</reference>
<dbReference type="PROSITE" id="PS51186">
    <property type="entry name" value="GNAT"/>
    <property type="match status" value="1"/>
</dbReference>
<name>A0A0R2B7S5_9LACO</name>
<dbReference type="EMBL" id="AYZQ01000001">
    <property type="protein sequence ID" value="KRM72393.1"/>
    <property type="molecule type" value="Genomic_DNA"/>
</dbReference>
<dbReference type="Proteomes" id="UP000051672">
    <property type="component" value="Unassembled WGS sequence"/>
</dbReference>
<dbReference type="PANTHER" id="PTHR43617">
    <property type="entry name" value="L-AMINO ACID N-ACETYLTRANSFERASE"/>
    <property type="match status" value="1"/>
</dbReference>
<dbReference type="OrthoDB" id="5319888at2"/>
<dbReference type="PATRIC" id="fig|1423727.3.peg.96"/>
<sequence length="190" mass="21407">MIRKSTPADAHGVVPLIDIVFEEMEIPQLMVLSKSVTYPVFEKAFLLPDYRYGYPNTYVAEEDGKIKGILVGYPHEKEAHIDDAFAPLLPELGMDPNERFFTDQESYPGEWYLDTFAVAEDSQGQGIGTKLIETVLPELAASGVERVSLNVDQANPRAQKLYERLGFEKTGELMIGTHRYNHMVKLLAKN</sequence>
<feature type="domain" description="N-acetyltransferase" evidence="1">
    <location>
        <begin position="1"/>
        <end position="188"/>
    </location>
</feature>
<gene>
    <name evidence="2" type="ORF">FC34_GL000095</name>
</gene>
<dbReference type="CDD" id="cd04301">
    <property type="entry name" value="NAT_SF"/>
    <property type="match status" value="1"/>
</dbReference>
<evidence type="ECO:0000259" key="1">
    <source>
        <dbReference type="PROSITE" id="PS51186"/>
    </source>
</evidence>
<dbReference type="InterPro" id="IPR016181">
    <property type="entry name" value="Acyl_CoA_acyltransferase"/>
</dbReference>
<dbReference type="GO" id="GO:0016747">
    <property type="term" value="F:acyltransferase activity, transferring groups other than amino-acyl groups"/>
    <property type="evidence" value="ECO:0007669"/>
    <property type="project" value="InterPro"/>
</dbReference>
<evidence type="ECO:0000313" key="3">
    <source>
        <dbReference type="Proteomes" id="UP000051672"/>
    </source>
</evidence>
<evidence type="ECO:0000313" key="2">
    <source>
        <dbReference type="EMBL" id="KRM72393.1"/>
    </source>
</evidence>
<dbReference type="SUPFAM" id="SSF55729">
    <property type="entry name" value="Acyl-CoA N-acyltransferases (Nat)"/>
    <property type="match status" value="1"/>
</dbReference>
<dbReference type="STRING" id="1423727.FC34_GL000095"/>
<proteinExistence type="predicted"/>
<organism evidence="2 3">
    <name type="scientific">Lacticaseibacillus brantae DSM 23927</name>
    <dbReference type="NCBI Taxonomy" id="1423727"/>
    <lineage>
        <taxon>Bacteria</taxon>
        <taxon>Bacillati</taxon>
        <taxon>Bacillota</taxon>
        <taxon>Bacilli</taxon>
        <taxon>Lactobacillales</taxon>
        <taxon>Lactobacillaceae</taxon>
        <taxon>Lacticaseibacillus</taxon>
    </lineage>
</organism>